<dbReference type="OrthoDB" id="5365701at2759"/>
<dbReference type="AlphaFoldDB" id="A0A6A6I4T2"/>
<feature type="domain" description="Azaphilone pigments biosynthesis cluster protein L N-terminal" evidence="1">
    <location>
        <begin position="1"/>
        <end position="173"/>
    </location>
</feature>
<dbReference type="EMBL" id="ML987202">
    <property type="protein sequence ID" value="KAF2244962.1"/>
    <property type="molecule type" value="Genomic_DNA"/>
</dbReference>
<sequence length="245" mass="27377">MDPLSITATVLKITTSCISAAKDLNDIRQAWKRAPTTVKSLCSQLKLTAASLSQIQSLLLKDQEILGRQPELQEAFDTALTACLVLTTLLDKYMLSIKKSLLHGTRRSWKVNFKTVWNESEIKELLEQLHGQQVAIGALVSLLQVDSISAMKRQLKEHKRLLRRIAADTRHLRRTHAIDAPESVFESDASNASIIDKLADREPDQAATLHATFESLVLAPQVYKKTFTGMLEPTTDDQSDDTRTI</sequence>
<organism evidence="2 3">
    <name type="scientific">Trematosphaeria pertusa</name>
    <dbReference type="NCBI Taxonomy" id="390896"/>
    <lineage>
        <taxon>Eukaryota</taxon>
        <taxon>Fungi</taxon>
        <taxon>Dikarya</taxon>
        <taxon>Ascomycota</taxon>
        <taxon>Pezizomycotina</taxon>
        <taxon>Dothideomycetes</taxon>
        <taxon>Pleosporomycetidae</taxon>
        <taxon>Pleosporales</taxon>
        <taxon>Massarineae</taxon>
        <taxon>Trematosphaeriaceae</taxon>
        <taxon>Trematosphaeria</taxon>
    </lineage>
</organism>
<evidence type="ECO:0000259" key="1">
    <source>
        <dbReference type="Pfam" id="PF17111"/>
    </source>
</evidence>
<dbReference type="InterPro" id="IPR031348">
    <property type="entry name" value="PigL_N"/>
</dbReference>
<protein>
    <recommendedName>
        <fullName evidence="1">Azaphilone pigments biosynthesis cluster protein L N-terminal domain-containing protein</fullName>
    </recommendedName>
</protein>
<gene>
    <name evidence="2" type="ORF">BU26DRAFT_463801</name>
</gene>
<dbReference type="RefSeq" id="XP_033679966.1">
    <property type="nucleotide sequence ID" value="XM_033825146.1"/>
</dbReference>
<name>A0A6A6I4T2_9PLEO</name>
<reference evidence="2" key="1">
    <citation type="journal article" date="2020" name="Stud. Mycol.">
        <title>101 Dothideomycetes genomes: a test case for predicting lifestyles and emergence of pathogens.</title>
        <authorList>
            <person name="Haridas S."/>
            <person name="Albert R."/>
            <person name="Binder M."/>
            <person name="Bloem J."/>
            <person name="Labutti K."/>
            <person name="Salamov A."/>
            <person name="Andreopoulos B."/>
            <person name="Baker S."/>
            <person name="Barry K."/>
            <person name="Bills G."/>
            <person name="Bluhm B."/>
            <person name="Cannon C."/>
            <person name="Castanera R."/>
            <person name="Culley D."/>
            <person name="Daum C."/>
            <person name="Ezra D."/>
            <person name="Gonzalez J."/>
            <person name="Henrissat B."/>
            <person name="Kuo A."/>
            <person name="Liang C."/>
            <person name="Lipzen A."/>
            <person name="Lutzoni F."/>
            <person name="Magnuson J."/>
            <person name="Mondo S."/>
            <person name="Nolan M."/>
            <person name="Ohm R."/>
            <person name="Pangilinan J."/>
            <person name="Park H.-J."/>
            <person name="Ramirez L."/>
            <person name="Alfaro M."/>
            <person name="Sun H."/>
            <person name="Tritt A."/>
            <person name="Yoshinaga Y."/>
            <person name="Zwiers L.-H."/>
            <person name="Turgeon B."/>
            <person name="Goodwin S."/>
            <person name="Spatafora J."/>
            <person name="Crous P."/>
            <person name="Grigoriev I."/>
        </authorList>
    </citation>
    <scope>NUCLEOTIDE SEQUENCE</scope>
    <source>
        <strain evidence="2">CBS 122368</strain>
    </source>
</reference>
<accession>A0A6A6I4T2</accession>
<proteinExistence type="predicted"/>
<dbReference type="Proteomes" id="UP000800094">
    <property type="component" value="Unassembled WGS sequence"/>
</dbReference>
<dbReference type="GeneID" id="54578476"/>
<dbReference type="Pfam" id="PF17111">
    <property type="entry name" value="PigL_N"/>
    <property type="match status" value="1"/>
</dbReference>
<evidence type="ECO:0000313" key="2">
    <source>
        <dbReference type="EMBL" id="KAF2244962.1"/>
    </source>
</evidence>
<evidence type="ECO:0000313" key="3">
    <source>
        <dbReference type="Proteomes" id="UP000800094"/>
    </source>
</evidence>
<feature type="non-terminal residue" evidence="2">
    <location>
        <position position="245"/>
    </location>
</feature>
<keyword evidence="3" id="KW-1185">Reference proteome</keyword>